<evidence type="ECO:0000313" key="1">
    <source>
        <dbReference type="EMBL" id="RXW20956.1"/>
    </source>
</evidence>
<dbReference type="EMBL" id="SDEE01000126">
    <property type="protein sequence ID" value="RXW20956.1"/>
    <property type="molecule type" value="Genomic_DNA"/>
</dbReference>
<dbReference type="OrthoDB" id="10589929at2759"/>
<sequence>MYIVNPLAPNIFLFELLLNVAQHLSFATLASFACLPHPAPDVVPLELRRRMIVDLSQYIPAEHATDFFDILEQAGAALTGSFVRRLLLTGNEGDKAFKSGVRDLNIVVERYQYETIASALRKYDYDQTQESVGRHYKNVAYSYTQPGGTQIISSLLE</sequence>
<reference evidence="1 2" key="1">
    <citation type="submission" date="2019-01" db="EMBL/GenBank/DDBJ databases">
        <title>Draft genome sequence of Psathyrella aberdarensis IHI B618.</title>
        <authorList>
            <person name="Buettner E."/>
            <person name="Kellner H."/>
        </authorList>
    </citation>
    <scope>NUCLEOTIDE SEQUENCE [LARGE SCALE GENOMIC DNA]</scope>
    <source>
        <strain evidence="1 2">IHI B618</strain>
    </source>
</reference>
<accession>A0A4Q2DNM3</accession>
<evidence type="ECO:0000313" key="2">
    <source>
        <dbReference type="Proteomes" id="UP000290288"/>
    </source>
</evidence>
<dbReference type="AlphaFoldDB" id="A0A4Q2DNM3"/>
<dbReference type="Proteomes" id="UP000290288">
    <property type="component" value="Unassembled WGS sequence"/>
</dbReference>
<name>A0A4Q2DNM3_9AGAR</name>
<comment type="caution">
    <text evidence="1">The sequence shown here is derived from an EMBL/GenBank/DDBJ whole genome shotgun (WGS) entry which is preliminary data.</text>
</comment>
<proteinExistence type="predicted"/>
<protein>
    <submittedName>
        <fullName evidence="1">Uncharacterized protein</fullName>
    </submittedName>
</protein>
<organism evidence="1 2">
    <name type="scientific">Candolleomyces aberdarensis</name>
    <dbReference type="NCBI Taxonomy" id="2316362"/>
    <lineage>
        <taxon>Eukaryota</taxon>
        <taxon>Fungi</taxon>
        <taxon>Dikarya</taxon>
        <taxon>Basidiomycota</taxon>
        <taxon>Agaricomycotina</taxon>
        <taxon>Agaricomycetes</taxon>
        <taxon>Agaricomycetidae</taxon>
        <taxon>Agaricales</taxon>
        <taxon>Agaricineae</taxon>
        <taxon>Psathyrellaceae</taxon>
        <taxon>Candolleomyces</taxon>
    </lineage>
</organism>
<keyword evidence="2" id="KW-1185">Reference proteome</keyword>
<gene>
    <name evidence="1" type="ORF">EST38_g4878</name>
</gene>